<dbReference type="EMBL" id="CP046161">
    <property type="protein sequence ID" value="QKO29927.1"/>
    <property type="molecule type" value="Genomic_DNA"/>
</dbReference>
<dbReference type="EMBL" id="CP046051">
    <property type="protein sequence ID" value="QKN23395.1"/>
    <property type="molecule type" value="Genomic_DNA"/>
</dbReference>
<keyword evidence="1 3" id="KW-0489">Methyltransferase</keyword>
<dbReference type="KEGG" id="clf:GJQ69_02130"/>
<dbReference type="Pfam" id="PF03602">
    <property type="entry name" value="Cons_hypoth95"/>
    <property type="match status" value="1"/>
</dbReference>
<evidence type="ECO:0000256" key="2">
    <source>
        <dbReference type="ARBA" id="ARBA00022679"/>
    </source>
</evidence>
<keyword evidence="6" id="KW-1185">Reference proteome</keyword>
<name>A0A859DPM0_9FIRM</name>
<dbReference type="PROSITE" id="PS00092">
    <property type="entry name" value="N6_MTASE"/>
    <property type="match status" value="1"/>
</dbReference>
<dbReference type="GO" id="GO:0052913">
    <property type="term" value="F:16S rRNA (guanine(966)-N(2))-methyltransferase activity"/>
    <property type="evidence" value="ECO:0007669"/>
    <property type="project" value="UniProtKB-EC"/>
</dbReference>
<dbReference type="EC" id="2.1.1.171" evidence="3"/>
<reference evidence="5 6" key="1">
    <citation type="submission" date="2019-11" db="EMBL/GenBank/DDBJ databases">
        <authorList>
            <person name="Ren C."/>
            <person name="Wang H."/>
            <person name="Xu Y."/>
        </authorList>
    </citation>
    <scope>NUCLEOTIDE SEQUENCE [LARGE SCALE GENOMIC DNA]</scope>
    <source>
        <strain evidence="6">JNU-WLY1368</strain>
        <strain evidence="3 5">LBM 19010</strain>
    </source>
</reference>
<dbReference type="NCBIfam" id="TIGR00095">
    <property type="entry name" value="16S rRNA (guanine(966)-N(2))-methyltransferase RsmD"/>
    <property type="match status" value="1"/>
</dbReference>
<evidence type="ECO:0000313" key="3">
    <source>
        <dbReference type="EMBL" id="QKN23395.1"/>
    </source>
</evidence>
<keyword evidence="2 3" id="KW-0808">Transferase</keyword>
<dbReference type="SUPFAM" id="SSF53335">
    <property type="entry name" value="S-adenosyl-L-methionine-dependent methyltransferases"/>
    <property type="match status" value="1"/>
</dbReference>
<dbReference type="PANTHER" id="PTHR43542">
    <property type="entry name" value="METHYLTRANSFERASE"/>
    <property type="match status" value="1"/>
</dbReference>
<dbReference type="InterPro" id="IPR029063">
    <property type="entry name" value="SAM-dependent_MTases_sf"/>
</dbReference>
<evidence type="ECO:0000256" key="1">
    <source>
        <dbReference type="ARBA" id="ARBA00022603"/>
    </source>
</evidence>
<evidence type="ECO:0000313" key="4">
    <source>
        <dbReference type="EMBL" id="QKO29927.1"/>
    </source>
</evidence>
<dbReference type="AlphaFoldDB" id="A0A859DPM0"/>
<organism evidence="3 5">
    <name type="scientific">Caproicibacterium lactatifermentans</name>
    <dbReference type="NCBI Taxonomy" id="2666138"/>
    <lineage>
        <taxon>Bacteria</taxon>
        <taxon>Bacillati</taxon>
        <taxon>Bacillota</taxon>
        <taxon>Clostridia</taxon>
        <taxon>Eubacteriales</taxon>
        <taxon>Oscillospiraceae</taxon>
        <taxon>Caproicibacterium</taxon>
    </lineage>
</organism>
<sequence>MRVITGTARGRRLVTREGSETRPTPERVKEAIFDIVQFQVEGRRVLDAFAGSGQLGIEALSRGADHATFLDSSRESIQVIQKNLTITGLADKASVYQTDTLLYLQRRGQRYDLCFLDPPYRTGLLQQALPLCAAVMNPGGLILCEHPADEELPQSAGDFCHLREYRYGKIRIATFVHKDVSV</sequence>
<dbReference type="Proteomes" id="UP000501316">
    <property type="component" value="Chromosome"/>
</dbReference>
<dbReference type="Proteomes" id="UP000509623">
    <property type="component" value="Chromosome"/>
</dbReference>
<protein>
    <submittedName>
        <fullName evidence="3">16S rRNA (Guanine(966)-N(2))-methyltransferase RsmD</fullName>
        <ecNumber evidence="3">2.1.1.171</ecNumber>
    </submittedName>
</protein>
<dbReference type="InterPro" id="IPR002052">
    <property type="entry name" value="DNA_methylase_N6_adenine_CS"/>
</dbReference>
<accession>A0A859DPM0</accession>
<evidence type="ECO:0000313" key="5">
    <source>
        <dbReference type="Proteomes" id="UP000501316"/>
    </source>
</evidence>
<gene>
    <name evidence="3" type="primary">rsmD</name>
    <name evidence="3" type="ORF">GJQ69_02130</name>
    <name evidence="4" type="ORF">GKP14_02230</name>
</gene>
<dbReference type="PANTHER" id="PTHR43542:SF1">
    <property type="entry name" value="METHYLTRANSFERASE"/>
    <property type="match status" value="1"/>
</dbReference>
<reference evidence="4" key="3">
    <citation type="journal article" date="2022" name="Int. J. Syst. Evol. Microbiol.">
        <title>Caproicibacterium lactatifermentans sp. nov., isolated from pit clay used for the production of Chinese strong aroma-type liquor.</title>
        <authorList>
            <person name="Wang H."/>
            <person name="Gu Y."/>
            <person name="Zhao D."/>
            <person name="Qiao Z."/>
            <person name="Zheng J."/>
            <person name="Gao J."/>
            <person name="Ren C."/>
            <person name="Xu Y."/>
        </authorList>
    </citation>
    <scope>NUCLEOTIDE SEQUENCE</scope>
    <source>
        <strain evidence="4">JNU-WLY1368</strain>
    </source>
</reference>
<dbReference type="CDD" id="cd02440">
    <property type="entry name" value="AdoMet_MTases"/>
    <property type="match status" value="1"/>
</dbReference>
<proteinExistence type="predicted"/>
<dbReference type="InterPro" id="IPR004398">
    <property type="entry name" value="RNA_MeTrfase_RsmD"/>
</dbReference>
<dbReference type="GO" id="GO:0003676">
    <property type="term" value="F:nucleic acid binding"/>
    <property type="evidence" value="ECO:0007669"/>
    <property type="project" value="InterPro"/>
</dbReference>
<dbReference type="Gene3D" id="3.40.50.150">
    <property type="entry name" value="Vaccinia Virus protein VP39"/>
    <property type="match status" value="1"/>
</dbReference>
<dbReference type="PIRSF" id="PIRSF004553">
    <property type="entry name" value="CHP00095"/>
    <property type="match status" value="1"/>
</dbReference>
<reference evidence="4" key="2">
    <citation type="journal article" date="2021" name="Appl. Environ. Microbiol.">
        <title>Adaptability of a Caproate-Producing Bacterium Contributes to Its Dominance in an Anaerobic Fermentation System.</title>
        <authorList>
            <person name="Wang H."/>
            <person name="Gu Y."/>
            <person name="Zhou W."/>
            <person name="Zhao D."/>
            <person name="Qiao Z."/>
            <person name="Zheng J."/>
            <person name="Gao J."/>
            <person name="Chen X."/>
            <person name="Ren C."/>
            <person name="Xu Y."/>
        </authorList>
    </citation>
    <scope>NUCLEOTIDE SEQUENCE</scope>
    <source>
        <strain evidence="4">JNU-WLY1368</strain>
    </source>
</reference>
<evidence type="ECO:0000313" key="6">
    <source>
        <dbReference type="Proteomes" id="UP000509623"/>
    </source>
</evidence>